<name>A0A9D4WT82_PEA</name>
<evidence type="ECO:0000256" key="1">
    <source>
        <dbReference type="SAM" id="MobiDB-lite"/>
    </source>
</evidence>
<organism evidence="2 3">
    <name type="scientific">Pisum sativum</name>
    <name type="common">Garden pea</name>
    <name type="synonym">Lathyrus oleraceus</name>
    <dbReference type="NCBI Taxonomy" id="3888"/>
    <lineage>
        <taxon>Eukaryota</taxon>
        <taxon>Viridiplantae</taxon>
        <taxon>Streptophyta</taxon>
        <taxon>Embryophyta</taxon>
        <taxon>Tracheophyta</taxon>
        <taxon>Spermatophyta</taxon>
        <taxon>Magnoliopsida</taxon>
        <taxon>eudicotyledons</taxon>
        <taxon>Gunneridae</taxon>
        <taxon>Pentapetalae</taxon>
        <taxon>rosids</taxon>
        <taxon>fabids</taxon>
        <taxon>Fabales</taxon>
        <taxon>Fabaceae</taxon>
        <taxon>Papilionoideae</taxon>
        <taxon>50 kb inversion clade</taxon>
        <taxon>NPAAA clade</taxon>
        <taxon>Hologalegina</taxon>
        <taxon>IRL clade</taxon>
        <taxon>Fabeae</taxon>
        <taxon>Lathyrus</taxon>
    </lineage>
</organism>
<reference evidence="2 3" key="1">
    <citation type="journal article" date="2022" name="Nat. Genet.">
        <title>Improved pea reference genome and pan-genome highlight genomic features and evolutionary characteristics.</title>
        <authorList>
            <person name="Yang T."/>
            <person name="Liu R."/>
            <person name="Luo Y."/>
            <person name="Hu S."/>
            <person name="Wang D."/>
            <person name="Wang C."/>
            <person name="Pandey M.K."/>
            <person name="Ge S."/>
            <person name="Xu Q."/>
            <person name="Li N."/>
            <person name="Li G."/>
            <person name="Huang Y."/>
            <person name="Saxena R.K."/>
            <person name="Ji Y."/>
            <person name="Li M."/>
            <person name="Yan X."/>
            <person name="He Y."/>
            <person name="Liu Y."/>
            <person name="Wang X."/>
            <person name="Xiang C."/>
            <person name="Varshney R.K."/>
            <person name="Ding H."/>
            <person name="Gao S."/>
            <person name="Zong X."/>
        </authorList>
    </citation>
    <scope>NUCLEOTIDE SEQUENCE [LARGE SCALE GENOMIC DNA]</scope>
    <source>
        <strain evidence="2 3">cv. Zhongwan 6</strain>
    </source>
</reference>
<feature type="compositionally biased region" description="Acidic residues" evidence="1">
    <location>
        <begin position="247"/>
        <end position="262"/>
    </location>
</feature>
<proteinExistence type="predicted"/>
<evidence type="ECO:0000313" key="2">
    <source>
        <dbReference type="EMBL" id="KAI5407193.1"/>
    </source>
</evidence>
<dbReference type="Gramene" id="Psat05G0344300-T1">
    <property type="protein sequence ID" value="KAI5407193.1"/>
    <property type="gene ID" value="KIW84_053443"/>
</dbReference>
<keyword evidence="3" id="KW-1185">Reference proteome</keyword>
<protein>
    <submittedName>
        <fullName evidence="2">Uncharacterized protein</fullName>
    </submittedName>
</protein>
<comment type="caution">
    <text evidence="2">The sequence shown here is derived from an EMBL/GenBank/DDBJ whole genome shotgun (WGS) entry which is preliminary data.</text>
</comment>
<sequence>MELQGGKNPLISQNFSDESNKIGFSFSFSTKGGGKTIQFHRVVVNEFLGNPLVLQEGKLCRYQESINTVPNVEEYSKKFLLDGREVERNPYGATIRYRREDLILEAQFFLLFILHNIRSRSHTCTFIMDTTQLLYLIMSESGKEFGIGIRSTCPLVFPGLIMELLIVSRVRILNMVKFEIKTKVNDIYVDRFYLDKKKKRRQVELHIQPRGQPDAGHHFMTPEEFQTQIAWPGDMPFYQGEAAGHEDENDEEDAEAEIENEEGTSGGSKIAPGDDEETRGE</sequence>
<accession>A0A9D4WT82</accession>
<dbReference type="AlphaFoldDB" id="A0A9D4WT82"/>
<dbReference type="EMBL" id="JAMSHJ010000005">
    <property type="protein sequence ID" value="KAI5407193.1"/>
    <property type="molecule type" value="Genomic_DNA"/>
</dbReference>
<evidence type="ECO:0000313" key="3">
    <source>
        <dbReference type="Proteomes" id="UP001058974"/>
    </source>
</evidence>
<dbReference type="Proteomes" id="UP001058974">
    <property type="component" value="Chromosome 5"/>
</dbReference>
<gene>
    <name evidence="2" type="ORF">KIW84_053443</name>
</gene>
<feature type="region of interest" description="Disordered" evidence="1">
    <location>
        <begin position="235"/>
        <end position="281"/>
    </location>
</feature>